<dbReference type="RefSeq" id="WP_344952386.1">
    <property type="nucleotide sequence ID" value="NZ_BAAAZG010000038.1"/>
</dbReference>
<accession>A0ABP7WAR6</accession>
<evidence type="ECO:0000313" key="3">
    <source>
        <dbReference type="EMBL" id="GAA4084963.1"/>
    </source>
</evidence>
<evidence type="ECO:0000256" key="1">
    <source>
        <dbReference type="SAM" id="MobiDB-lite"/>
    </source>
</evidence>
<dbReference type="InterPro" id="IPR003141">
    <property type="entry name" value="Pol/His_phosphatase_N"/>
</dbReference>
<comment type="caution">
    <text evidence="3">The sequence shown here is derived from an EMBL/GenBank/DDBJ whole genome shotgun (WGS) entry which is preliminary data.</text>
</comment>
<evidence type="ECO:0000259" key="2">
    <source>
        <dbReference type="SMART" id="SM00481"/>
    </source>
</evidence>
<sequence>MTATARFRGRWTLEDRLEAALRELPVEVPPGTASLTVTLAYEGGVIDLGCHGPAGFRGWSGGARREFVIGPDWATPGYLPGEPEPGVWHVWLGLHRVPPEGVPYEVVVVTSGTPPPDPPDPPDPSPPGDPGPPQRPPRRRDLPAPAGTRWLAGDLHAHTHHSDGTLTVPELACRAAALGLDFLAVTDHNTVSHHAELPGAAARAGITLLPGQEVTTDRGHANVFGDTGWVDFRRPPADWVAFAAGHGGLVSINHPLSGDCAWLRPLPPASRPRLAEIWHSSWWDRRWGAPLAWADLWRPDVVPVGGSDFHSPAQHQVLGEPTTWVLAGDDGVLGALAAGRTAVSASPGAPLLLRVDDDLIAVDADGTVLVRPDGTRTVVRGDRVRLPARTGGTHRLESYENEVIALCG</sequence>
<dbReference type="Pfam" id="PF02811">
    <property type="entry name" value="PHP"/>
    <property type="match status" value="1"/>
</dbReference>
<dbReference type="Gene3D" id="3.20.20.140">
    <property type="entry name" value="Metal-dependent hydrolases"/>
    <property type="match status" value="1"/>
</dbReference>
<dbReference type="InterPro" id="IPR004013">
    <property type="entry name" value="PHP_dom"/>
</dbReference>
<gene>
    <name evidence="3" type="ORF">GCM10022214_51140</name>
</gene>
<reference evidence="4" key="1">
    <citation type="journal article" date="2019" name="Int. J. Syst. Evol. Microbiol.">
        <title>The Global Catalogue of Microorganisms (GCM) 10K type strain sequencing project: providing services to taxonomists for standard genome sequencing and annotation.</title>
        <authorList>
            <consortium name="The Broad Institute Genomics Platform"/>
            <consortium name="The Broad Institute Genome Sequencing Center for Infectious Disease"/>
            <person name="Wu L."/>
            <person name="Ma J."/>
        </authorList>
    </citation>
    <scope>NUCLEOTIDE SEQUENCE [LARGE SCALE GENOMIC DNA]</scope>
    <source>
        <strain evidence="4">JCM 16702</strain>
    </source>
</reference>
<dbReference type="InterPro" id="IPR016195">
    <property type="entry name" value="Pol/histidinol_Pase-like"/>
</dbReference>
<feature type="domain" description="Polymerase/histidinol phosphatase N-terminal" evidence="2">
    <location>
        <begin position="153"/>
        <end position="218"/>
    </location>
</feature>
<dbReference type="SUPFAM" id="SSF89550">
    <property type="entry name" value="PHP domain-like"/>
    <property type="match status" value="1"/>
</dbReference>
<feature type="region of interest" description="Disordered" evidence="1">
    <location>
        <begin position="109"/>
        <end position="146"/>
    </location>
</feature>
<dbReference type="NCBIfam" id="NF038032">
    <property type="entry name" value="CehA_McbA_metalo"/>
    <property type="match status" value="1"/>
</dbReference>
<dbReference type="Proteomes" id="UP001500683">
    <property type="component" value="Unassembled WGS sequence"/>
</dbReference>
<keyword evidence="4" id="KW-1185">Reference proteome</keyword>
<dbReference type="PANTHER" id="PTHR42924:SF3">
    <property type="entry name" value="POLYMERASE_HISTIDINOL PHOSPHATASE N-TERMINAL DOMAIN-CONTAINING PROTEIN"/>
    <property type="match status" value="1"/>
</dbReference>
<dbReference type="SMART" id="SM00481">
    <property type="entry name" value="POLIIIAc"/>
    <property type="match status" value="1"/>
</dbReference>
<name>A0ABP7WAR6_9ACTN</name>
<dbReference type="EMBL" id="BAAAZG010000038">
    <property type="protein sequence ID" value="GAA4084963.1"/>
    <property type="molecule type" value="Genomic_DNA"/>
</dbReference>
<dbReference type="InterPro" id="IPR052018">
    <property type="entry name" value="PHP_domain"/>
</dbReference>
<dbReference type="PANTHER" id="PTHR42924">
    <property type="entry name" value="EXONUCLEASE"/>
    <property type="match status" value="1"/>
</dbReference>
<protein>
    <recommendedName>
        <fullName evidence="2">Polymerase/histidinol phosphatase N-terminal domain-containing protein</fullName>
    </recommendedName>
</protein>
<proteinExistence type="predicted"/>
<feature type="compositionally biased region" description="Pro residues" evidence="1">
    <location>
        <begin position="113"/>
        <end position="135"/>
    </location>
</feature>
<evidence type="ECO:0000313" key="4">
    <source>
        <dbReference type="Proteomes" id="UP001500683"/>
    </source>
</evidence>
<organism evidence="3 4">
    <name type="scientific">Actinomadura miaoliensis</name>
    <dbReference type="NCBI Taxonomy" id="430685"/>
    <lineage>
        <taxon>Bacteria</taxon>
        <taxon>Bacillati</taxon>
        <taxon>Actinomycetota</taxon>
        <taxon>Actinomycetes</taxon>
        <taxon>Streptosporangiales</taxon>
        <taxon>Thermomonosporaceae</taxon>
        <taxon>Actinomadura</taxon>
    </lineage>
</organism>